<dbReference type="Pfam" id="PF02112">
    <property type="entry name" value="PDEase_II"/>
    <property type="match status" value="1"/>
</dbReference>
<dbReference type="AlphaFoldDB" id="A0AAD7JW20"/>
<comment type="caution">
    <text evidence="1">The sequence shown here is derived from an EMBL/GenBank/DDBJ whole genome shotgun (WGS) entry which is preliminary data.</text>
</comment>
<dbReference type="GO" id="GO:1902660">
    <property type="term" value="P:negative regulation of glucose mediated signaling pathway"/>
    <property type="evidence" value="ECO:0007669"/>
    <property type="project" value="TreeGrafter"/>
</dbReference>
<accession>A0AAD7JW20</accession>
<proteinExistence type="predicted"/>
<dbReference type="Gene3D" id="3.60.15.10">
    <property type="entry name" value="Ribonuclease Z/Hydroxyacylglutathione hydrolase-like"/>
    <property type="match status" value="1"/>
</dbReference>
<organism evidence="1 2">
    <name type="scientific">Mycena metata</name>
    <dbReference type="NCBI Taxonomy" id="1033252"/>
    <lineage>
        <taxon>Eukaryota</taxon>
        <taxon>Fungi</taxon>
        <taxon>Dikarya</taxon>
        <taxon>Basidiomycota</taxon>
        <taxon>Agaricomycotina</taxon>
        <taxon>Agaricomycetes</taxon>
        <taxon>Agaricomycetidae</taxon>
        <taxon>Agaricales</taxon>
        <taxon>Marasmiineae</taxon>
        <taxon>Mycenaceae</taxon>
        <taxon>Mycena</taxon>
    </lineage>
</organism>
<dbReference type="CDD" id="cd07735">
    <property type="entry name" value="class_II_PDE_MBL-fold"/>
    <property type="match status" value="1"/>
</dbReference>
<dbReference type="SUPFAM" id="SSF56281">
    <property type="entry name" value="Metallo-hydrolase/oxidoreductase"/>
    <property type="match status" value="1"/>
</dbReference>
<gene>
    <name evidence="1" type="ORF">B0H16DRAFT_195934</name>
</gene>
<dbReference type="InterPro" id="IPR036866">
    <property type="entry name" value="RibonucZ/Hydroxyglut_hydro"/>
</dbReference>
<protein>
    <submittedName>
        <fullName evidence="1">Cyclic-AMP phosphodiesterase</fullName>
    </submittedName>
</protein>
<reference evidence="1" key="1">
    <citation type="submission" date="2023-03" db="EMBL/GenBank/DDBJ databases">
        <title>Massive genome expansion in bonnet fungi (Mycena s.s.) driven by repeated elements and novel gene families across ecological guilds.</title>
        <authorList>
            <consortium name="Lawrence Berkeley National Laboratory"/>
            <person name="Harder C.B."/>
            <person name="Miyauchi S."/>
            <person name="Viragh M."/>
            <person name="Kuo A."/>
            <person name="Thoen E."/>
            <person name="Andreopoulos B."/>
            <person name="Lu D."/>
            <person name="Skrede I."/>
            <person name="Drula E."/>
            <person name="Henrissat B."/>
            <person name="Morin E."/>
            <person name="Kohler A."/>
            <person name="Barry K."/>
            <person name="LaButti K."/>
            <person name="Morin E."/>
            <person name="Salamov A."/>
            <person name="Lipzen A."/>
            <person name="Mereny Z."/>
            <person name="Hegedus B."/>
            <person name="Baldrian P."/>
            <person name="Stursova M."/>
            <person name="Weitz H."/>
            <person name="Taylor A."/>
            <person name="Grigoriev I.V."/>
            <person name="Nagy L.G."/>
            <person name="Martin F."/>
            <person name="Kauserud H."/>
        </authorList>
    </citation>
    <scope>NUCLEOTIDE SEQUENCE</scope>
    <source>
        <strain evidence="1">CBHHK182m</strain>
    </source>
</reference>
<sequence>MFDLVVVGEGGGPDETNLSAYLFKPSDASWDDGIVALEAGSGQGTLQRLLQRDPHLFNTPDQSSTRAKPYTAAEIYSLVRCFLISHAHLDHVNSLVLSAGSLGGPRKRLCAAKQTLADLESVFADRIWPNLASWNEDDDDHKLLYTMLGMNDTYDPLIPNISVRSFPVSHGHNEGGNYDSTAFFIRHDTGHEFLFFGDLEPDTLSLSPQTINVWRAAAPKIPASLSTIFIECSWPSSRSDDTLYGHLNPEHLVAELEALASEVVKVRNALQPGASARPVRKKQRMNPITTPPLDLRGALDGVRVFVMHCKDTLDGAADRPNQTLIIEQIKTLLQVKALGVEILPVRQGTRIRI</sequence>
<dbReference type="PRINTS" id="PR00388">
    <property type="entry name" value="PDIESTERASE2"/>
</dbReference>
<evidence type="ECO:0000313" key="2">
    <source>
        <dbReference type="Proteomes" id="UP001215598"/>
    </source>
</evidence>
<dbReference type="GO" id="GO:0006198">
    <property type="term" value="P:cAMP catabolic process"/>
    <property type="evidence" value="ECO:0007669"/>
    <property type="project" value="InterPro"/>
</dbReference>
<name>A0AAD7JW20_9AGAR</name>
<dbReference type="GO" id="GO:0004115">
    <property type="term" value="F:3',5'-cyclic-AMP phosphodiesterase activity"/>
    <property type="evidence" value="ECO:0007669"/>
    <property type="project" value="InterPro"/>
</dbReference>
<keyword evidence="2" id="KW-1185">Reference proteome</keyword>
<dbReference type="InterPro" id="IPR000396">
    <property type="entry name" value="Pdiesterase2"/>
</dbReference>
<dbReference type="PANTHER" id="PTHR28283">
    <property type="entry name" value="3',5'-CYCLIC-NUCLEOTIDE PHOSPHODIESTERASE 1"/>
    <property type="match status" value="1"/>
</dbReference>
<dbReference type="EMBL" id="JARKIB010000015">
    <property type="protein sequence ID" value="KAJ7771789.1"/>
    <property type="molecule type" value="Genomic_DNA"/>
</dbReference>
<dbReference type="Proteomes" id="UP001215598">
    <property type="component" value="Unassembled WGS sequence"/>
</dbReference>
<evidence type="ECO:0000313" key="1">
    <source>
        <dbReference type="EMBL" id="KAJ7771789.1"/>
    </source>
</evidence>
<dbReference type="GO" id="GO:0047555">
    <property type="term" value="F:3',5'-cyclic-GMP phosphodiesterase activity"/>
    <property type="evidence" value="ECO:0007669"/>
    <property type="project" value="TreeGrafter"/>
</dbReference>
<dbReference type="PANTHER" id="PTHR28283:SF1">
    <property type="entry name" value="3',5'-CYCLIC-NUCLEOTIDE PHOSPHODIESTERASE 1"/>
    <property type="match status" value="1"/>
</dbReference>